<dbReference type="NCBIfam" id="NF000955">
    <property type="entry name" value="PRK00099.1-1"/>
    <property type="match status" value="1"/>
</dbReference>
<dbReference type="Proteomes" id="UP000658278">
    <property type="component" value="Unassembled WGS sequence"/>
</dbReference>
<comment type="similarity">
    <text evidence="2 6">Belongs to the universal ribosomal protein uL10 family.</text>
</comment>
<dbReference type="RefSeq" id="WP_200277217.1">
    <property type="nucleotide sequence ID" value="NZ_JAENII010000003.1"/>
</dbReference>
<evidence type="ECO:0000256" key="4">
    <source>
        <dbReference type="ARBA" id="ARBA00023274"/>
    </source>
</evidence>
<accession>A0A934VDJ4</accession>
<dbReference type="InterPro" id="IPR022973">
    <property type="entry name" value="Ribosomal_uL10_bac"/>
</dbReference>
<comment type="subunit">
    <text evidence="6">Part of the ribosomal stalk of the 50S ribosomal subunit. The N-terminus interacts with L11 and the large rRNA to form the base of the stalk. The C-terminus forms an elongated spine to which L12 dimers bind in a sequential fashion forming a multimeric L10(L12)X complex.</text>
</comment>
<dbReference type="PANTHER" id="PTHR11560">
    <property type="entry name" value="39S RIBOSOMAL PROTEIN L10, MITOCHONDRIAL"/>
    <property type="match status" value="1"/>
</dbReference>
<evidence type="ECO:0000256" key="1">
    <source>
        <dbReference type="ARBA" id="ARBA00002633"/>
    </source>
</evidence>
<dbReference type="GO" id="GO:0006412">
    <property type="term" value="P:translation"/>
    <property type="evidence" value="ECO:0007669"/>
    <property type="project" value="UniProtKB-UniRule"/>
</dbReference>
<keyword evidence="4 6" id="KW-0687">Ribonucleoprotein</keyword>
<name>A0A934VDJ4_9BACT</name>
<evidence type="ECO:0000256" key="2">
    <source>
        <dbReference type="ARBA" id="ARBA00008889"/>
    </source>
</evidence>
<dbReference type="AlphaFoldDB" id="A0A934VDJ4"/>
<dbReference type="GO" id="GO:0005840">
    <property type="term" value="C:ribosome"/>
    <property type="evidence" value="ECO:0007669"/>
    <property type="project" value="UniProtKB-KW"/>
</dbReference>
<dbReference type="EMBL" id="JAENII010000003">
    <property type="protein sequence ID" value="MBK1826339.1"/>
    <property type="molecule type" value="Genomic_DNA"/>
</dbReference>
<sequence length="170" mass="18379">MNPDKKIILDELLERVNSSPFVLVVEYTGMTVPEFSELRTRLADNGAECHVAKNTYMKKALIEAGLPDTGDKLVGQTAFITGEADVAAAAKVLKSFEKEFKKPAIKLGILDGDILDEAQVKAIAELPSREVLLATLLSTINAPASKLVRTINEPASSLARVIQAKFPSED</sequence>
<evidence type="ECO:0000256" key="5">
    <source>
        <dbReference type="ARBA" id="ARBA00035202"/>
    </source>
</evidence>
<dbReference type="GO" id="GO:1990904">
    <property type="term" value="C:ribonucleoprotein complex"/>
    <property type="evidence" value="ECO:0007669"/>
    <property type="project" value="UniProtKB-KW"/>
</dbReference>
<protein>
    <recommendedName>
        <fullName evidence="5 6">Large ribosomal subunit protein uL10</fullName>
    </recommendedName>
</protein>
<organism evidence="7 8">
    <name type="scientific">Haloferula rosea</name>
    <dbReference type="NCBI Taxonomy" id="490093"/>
    <lineage>
        <taxon>Bacteria</taxon>
        <taxon>Pseudomonadati</taxon>
        <taxon>Verrucomicrobiota</taxon>
        <taxon>Verrucomicrobiia</taxon>
        <taxon>Verrucomicrobiales</taxon>
        <taxon>Verrucomicrobiaceae</taxon>
        <taxon>Haloferula</taxon>
    </lineage>
</organism>
<keyword evidence="8" id="KW-1185">Reference proteome</keyword>
<dbReference type="Pfam" id="PF00466">
    <property type="entry name" value="Ribosomal_L10"/>
    <property type="match status" value="1"/>
</dbReference>
<keyword evidence="3 6" id="KW-0689">Ribosomal protein</keyword>
<dbReference type="SUPFAM" id="SSF160369">
    <property type="entry name" value="Ribosomal protein L10-like"/>
    <property type="match status" value="1"/>
</dbReference>
<dbReference type="InterPro" id="IPR043141">
    <property type="entry name" value="Ribosomal_uL10-like_sf"/>
</dbReference>
<comment type="caution">
    <text evidence="7">The sequence shown here is derived from an EMBL/GenBank/DDBJ whole genome shotgun (WGS) entry which is preliminary data.</text>
</comment>
<keyword evidence="6" id="KW-0699">rRNA-binding</keyword>
<dbReference type="CDD" id="cd05797">
    <property type="entry name" value="Ribosomal_L10"/>
    <property type="match status" value="1"/>
</dbReference>
<dbReference type="Gene3D" id="6.10.250.290">
    <property type="match status" value="1"/>
</dbReference>
<dbReference type="InterPro" id="IPR047865">
    <property type="entry name" value="Ribosomal_uL10_bac_type"/>
</dbReference>
<comment type="function">
    <text evidence="1 6">Forms part of the ribosomal stalk, playing a central role in the interaction of the ribosome with GTP-bound translation factors.</text>
</comment>
<keyword evidence="6" id="KW-0694">RNA-binding</keyword>
<dbReference type="GO" id="GO:0070180">
    <property type="term" value="F:large ribosomal subunit rRNA binding"/>
    <property type="evidence" value="ECO:0007669"/>
    <property type="project" value="UniProtKB-UniRule"/>
</dbReference>
<evidence type="ECO:0000256" key="6">
    <source>
        <dbReference type="HAMAP-Rule" id="MF_00362"/>
    </source>
</evidence>
<dbReference type="Gene3D" id="3.30.70.1730">
    <property type="match status" value="1"/>
</dbReference>
<reference evidence="7" key="1">
    <citation type="submission" date="2021-01" db="EMBL/GenBank/DDBJ databases">
        <title>Modified the classification status of verrucomicrobia.</title>
        <authorList>
            <person name="Feng X."/>
        </authorList>
    </citation>
    <scope>NUCLEOTIDE SEQUENCE</scope>
    <source>
        <strain evidence="7">KCTC 22201</strain>
    </source>
</reference>
<dbReference type="InterPro" id="IPR001790">
    <property type="entry name" value="Ribosomal_uL10"/>
</dbReference>
<evidence type="ECO:0000313" key="8">
    <source>
        <dbReference type="Proteomes" id="UP000658278"/>
    </source>
</evidence>
<evidence type="ECO:0000313" key="7">
    <source>
        <dbReference type="EMBL" id="MBK1826339.1"/>
    </source>
</evidence>
<gene>
    <name evidence="6" type="primary">rplJ</name>
    <name evidence="7" type="ORF">JIN81_04870</name>
</gene>
<proteinExistence type="inferred from homology"/>
<dbReference type="HAMAP" id="MF_00362">
    <property type="entry name" value="Ribosomal_uL10"/>
    <property type="match status" value="1"/>
</dbReference>
<evidence type="ECO:0000256" key="3">
    <source>
        <dbReference type="ARBA" id="ARBA00022980"/>
    </source>
</evidence>